<evidence type="ECO:0000313" key="4">
    <source>
        <dbReference type="Proteomes" id="UP001602245"/>
    </source>
</evidence>
<dbReference type="SUPFAM" id="SSF48208">
    <property type="entry name" value="Six-hairpin glycosidases"/>
    <property type="match status" value="1"/>
</dbReference>
<dbReference type="PANTHER" id="PTHR31616">
    <property type="entry name" value="TREHALASE"/>
    <property type="match status" value="1"/>
</dbReference>
<dbReference type="EMBL" id="JBIAZU010000004">
    <property type="protein sequence ID" value="MFF5292358.1"/>
    <property type="molecule type" value="Genomic_DNA"/>
</dbReference>
<feature type="domain" description="Trehalase-like N-terminal" evidence="2">
    <location>
        <begin position="4"/>
        <end position="153"/>
    </location>
</feature>
<dbReference type="Pfam" id="PF00723">
    <property type="entry name" value="Glyco_hydro_15"/>
    <property type="match status" value="1"/>
</dbReference>
<dbReference type="PANTHER" id="PTHR31616:SF0">
    <property type="entry name" value="GLUCAN 1,4-ALPHA-GLUCOSIDASE"/>
    <property type="match status" value="1"/>
</dbReference>
<gene>
    <name evidence="3" type="ORF">ACFY35_23195</name>
</gene>
<proteinExistence type="predicted"/>
<evidence type="ECO:0000259" key="2">
    <source>
        <dbReference type="Pfam" id="PF19291"/>
    </source>
</evidence>
<accession>A0ABW6WH38</accession>
<feature type="domain" description="GH15-like" evidence="1">
    <location>
        <begin position="233"/>
        <end position="600"/>
    </location>
</feature>
<dbReference type="RefSeq" id="WP_020513444.1">
    <property type="nucleotide sequence ID" value="NZ_JBIAZU010000004.1"/>
</dbReference>
<dbReference type="GO" id="GO:0016787">
    <property type="term" value="F:hydrolase activity"/>
    <property type="evidence" value="ECO:0007669"/>
    <property type="project" value="UniProtKB-KW"/>
</dbReference>
<keyword evidence="3" id="KW-0378">Hydrolase</keyword>
<comment type="caution">
    <text evidence="3">The sequence shown here is derived from an EMBL/GenBank/DDBJ whole genome shotgun (WGS) entry which is preliminary data.</text>
</comment>
<dbReference type="Gene3D" id="1.50.10.10">
    <property type="match status" value="1"/>
</dbReference>
<protein>
    <submittedName>
        <fullName evidence="3">Glycoside hydrolase family 15 protein</fullName>
    </submittedName>
</protein>
<keyword evidence="4" id="KW-1185">Reference proteome</keyword>
<dbReference type="InterPro" id="IPR011613">
    <property type="entry name" value="GH15-like"/>
</dbReference>
<dbReference type="Pfam" id="PF19291">
    <property type="entry name" value="TREH_N"/>
    <property type="match status" value="1"/>
</dbReference>
<dbReference type="InterPro" id="IPR008928">
    <property type="entry name" value="6-hairpin_glycosidase_sf"/>
</dbReference>
<evidence type="ECO:0000313" key="3">
    <source>
        <dbReference type="EMBL" id="MFF5292358.1"/>
    </source>
</evidence>
<organism evidence="3 4">
    <name type="scientific">Paractinoplanes globisporus</name>
    <dbReference type="NCBI Taxonomy" id="113565"/>
    <lineage>
        <taxon>Bacteria</taxon>
        <taxon>Bacillati</taxon>
        <taxon>Actinomycetota</taxon>
        <taxon>Actinomycetes</taxon>
        <taxon>Micromonosporales</taxon>
        <taxon>Micromonosporaceae</taxon>
        <taxon>Paractinoplanes</taxon>
    </lineage>
</organism>
<dbReference type="Proteomes" id="UP001602245">
    <property type="component" value="Unassembled WGS sequence"/>
</dbReference>
<reference evidence="3 4" key="1">
    <citation type="submission" date="2024-10" db="EMBL/GenBank/DDBJ databases">
        <title>The Natural Products Discovery Center: Release of the First 8490 Sequenced Strains for Exploring Actinobacteria Biosynthetic Diversity.</title>
        <authorList>
            <person name="Kalkreuter E."/>
            <person name="Kautsar S.A."/>
            <person name="Yang D."/>
            <person name="Bader C.D."/>
            <person name="Teijaro C.N."/>
            <person name="Fluegel L."/>
            <person name="Davis C.M."/>
            <person name="Simpson J.R."/>
            <person name="Lauterbach L."/>
            <person name="Steele A.D."/>
            <person name="Gui C."/>
            <person name="Meng S."/>
            <person name="Li G."/>
            <person name="Viehrig K."/>
            <person name="Ye F."/>
            <person name="Su P."/>
            <person name="Kiefer A.F."/>
            <person name="Nichols A."/>
            <person name="Cepeda A.J."/>
            <person name="Yan W."/>
            <person name="Fan B."/>
            <person name="Jiang Y."/>
            <person name="Adhikari A."/>
            <person name="Zheng C.-J."/>
            <person name="Schuster L."/>
            <person name="Cowan T.M."/>
            <person name="Smanski M.J."/>
            <person name="Chevrette M.G."/>
            <person name="De Carvalho L.P.S."/>
            <person name="Shen B."/>
        </authorList>
    </citation>
    <scope>NUCLEOTIDE SEQUENCE [LARGE SCALE GENOMIC DNA]</scope>
    <source>
        <strain evidence="3 4">NPDC000087</strain>
    </source>
</reference>
<evidence type="ECO:0000259" key="1">
    <source>
        <dbReference type="Pfam" id="PF00723"/>
    </source>
</evidence>
<dbReference type="InterPro" id="IPR012341">
    <property type="entry name" value="6hp_glycosidase-like_sf"/>
</dbReference>
<name>A0ABW6WH38_9ACTN</name>
<dbReference type="InterPro" id="IPR045582">
    <property type="entry name" value="Trehalase-like_N"/>
</dbReference>
<sequence>MADYPPIAEHGLIGDLQTAALVATDGSIDWFCAPRFDSPSIFGSLLDADSGGYFRISPVNPESPARQLYVPDTAVLVTRFMTEAGVGEIIDFMPISGKTQTDQHRLVRVLRCVRGTMTFRVDLAPRFDYGRKSHETNLTENGVVFEAGDDAITVHLVREPDDARLARAWVDEGGDVHAEVPLNAGDLRGVVLETGTRGPIREIRAAEARRLLDDTVHYWTTWLDQSTYQGRWREAVERSAITLKLMTYAPSGGLVAAPTAALPEQIGGERNWDYRYTWVRDASFSVYALLGLGFTDEAADLGRWLADRVDEQADTKGSGPLQIMYRVDGSSDLSEETLEHWRGYRDSAPVRIGNGAAGQLQLDIYGEAMDSLAFADRHGLSAGHRGWRKICDLLAWLCDNWDQPEEGIWETRGGRQDFTYGRLMSWVALDRGIRLATERSRPAPLSRWVRERDAVYDQIMQLGWSPSRQAFRQHYATDVLDSSLLRMSGSGFIVPTDPMWQSTLDAMTAELVTDSLVYRYDPTASPDGLRGSEGTFSLCTFNYVEALARSGRVGQARLTFAKMLTYANHLGLYSEEIALTGEQLGNFPQAFTHLALINAALVLDAHL</sequence>